<organism evidence="3 4">
    <name type="scientific">Pseudomonas saudiphocaensis</name>
    <dbReference type="NCBI Taxonomy" id="1499686"/>
    <lineage>
        <taxon>Bacteria</taxon>
        <taxon>Pseudomonadati</taxon>
        <taxon>Pseudomonadota</taxon>
        <taxon>Gammaproteobacteria</taxon>
        <taxon>Pseudomonadales</taxon>
        <taxon>Pseudomonadaceae</taxon>
        <taxon>Pseudomonas</taxon>
    </lineage>
</organism>
<name>A0A078LNN4_9PSED</name>
<dbReference type="EMBL" id="CCSF01000001">
    <property type="protein sequence ID" value="CDZ92940.1"/>
    <property type="molecule type" value="Genomic_DNA"/>
</dbReference>
<reference evidence="3 4" key="1">
    <citation type="submission" date="2014-07" db="EMBL/GenBank/DDBJ databases">
        <authorList>
            <person name="Urmite Genomes Urmite Genomes"/>
        </authorList>
    </citation>
    <scope>NUCLEOTIDE SEQUENCE [LARGE SCALE GENOMIC DNA]</scope>
    <source>
        <strain evidence="3 4">20_BN</strain>
    </source>
</reference>
<feature type="transmembrane region" description="Helical" evidence="2">
    <location>
        <begin position="190"/>
        <end position="212"/>
    </location>
</feature>
<dbReference type="Proteomes" id="UP000053902">
    <property type="component" value="Unassembled WGS sequence"/>
</dbReference>
<evidence type="ECO:0000313" key="4">
    <source>
        <dbReference type="Proteomes" id="UP000053902"/>
    </source>
</evidence>
<dbReference type="PANTHER" id="PTHR34219:SF4">
    <property type="entry name" value="PEPSY DOMAIN-CONTAINING PROTEIN"/>
    <property type="match status" value="1"/>
</dbReference>
<feature type="transmembrane region" description="Helical" evidence="2">
    <location>
        <begin position="393"/>
        <end position="411"/>
    </location>
</feature>
<feature type="transmembrane region" description="Helical" evidence="2">
    <location>
        <begin position="352"/>
        <end position="372"/>
    </location>
</feature>
<proteinExistence type="predicted"/>
<dbReference type="AlphaFoldDB" id="A0A078LNN4"/>
<dbReference type="HOGENOM" id="CLU_025664_2_0_6"/>
<dbReference type="OrthoDB" id="9776609at2"/>
<dbReference type="InterPro" id="IPR005625">
    <property type="entry name" value="PepSY-ass_TM"/>
</dbReference>
<feature type="transmembrane region" description="Helical" evidence="2">
    <location>
        <begin position="455"/>
        <end position="474"/>
    </location>
</feature>
<dbReference type="Pfam" id="PF03929">
    <property type="entry name" value="PepSY_TM"/>
    <property type="match status" value="1"/>
</dbReference>
<keyword evidence="2" id="KW-0812">Transmembrane</keyword>
<evidence type="ECO:0000256" key="2">
    <source>
        <dbReference type="SAM" id="Phobius"/>
    </source>
</evidence>
<dbReference type="PANTHER" id="PTHR34219">
    <property type="entry name" value="IRON-REGULATED INNER MEMBRANE PROTEIN-RELATED"/>
    <property type="match status" value="1"/>
</dbReference>
<feature type="transmembrane region" description="Helical" evidence="2">
    <location>
        <begin position="20"/>
        <end position="41"/>
    </location>
</feature>
<dbReference type="eggNOG" id="COG3182">
    <property type="taxonomic scope" value="Bacteria"/>
</dbReference>
<feature type="transmembrane region" description="Helical" evidence="2">
    <location>
        <begin position="140"/>
        <end position="162"/>
    </location>
</feature>
<keyword evidence="2" id="KW-1133">Transmembrane helix</keyword>
<dbReference type="STRING" id="1499686.BN1079_00215"/>
<accession>A0A078LNN4</accession>
<feature type="transmembrane region" description="Helical" evidence="2">
    <location>
        <begin position="423"/>
        <end position="443"/>
    </location>
</feature>
<keyword evidence="2" id="KW-0472">Membrane</keyword>
<evidence type="ECO:0000256" key="1">
    <source>
        <dbReference type="SAM" id="MobiDB-lite"/>
    </source>
</evidence>
<sequence length="519" mass="56833">MKSRIKQKTFTQSMSWLHTWCGLLLGWVLFAIFLTGTIAVFDKELNWWMQPELSQQTLDQPAAALAAQRWLEAHHPHEASWNISLPTERSPALAVSTAEQRRGERTYLDPASGAVLEPRQTAGGNFFFRFHYTLHMPRNIGIWAVGFAAMAMLVALISGIVIHKKIFKEFFTFRPAKGQRSWLDGHNASAVLLLPFHLMITYTGLVIFFLIYMPAALDALYDGDRQAMQRDLRGAAQTQGAPERGGRGRGEQPTQAAPLLPLKAFIHKGEAHYGAGMLAGLSVSNPGRIDARVTVRPLLGSRIELTKGEALVFDGASGKVVQAPPPSRASQLTQRVMAGLHFAQFGGYPMRWLYFLCGLISCAMIASGLVLYSIKQRKQVKGSLRFLNIVERLNVATVSGLSLACVALLWGNRLLPAELAGRNAWEVRLFFAIWLASLAHAALRPVMRAWREQLAAAALLCISLPLLDLATGLGADGLRLGVDAAALALGLLLFWAARKIPATASLLVRKGSPLMEAAT</sequence>
<protein>
    <submittedName>
        <fullName evidence="3">PepSY-associated TM helix domain-containing protein</fullName>
    </submittedName>
</protein>
<keyword evidence="4" id="KW-1185">Reference proteome</keyword>
<feature type="region of interest" description="Disordered" evidence="1">
    <location>
        <begin position="232"/>
        <end position="253"/>
    </location>
</feature>
<gene>
    <name evidence="3" type="ORF">BN1079_00215</name>
</gene>
<feature type="transmembrane region" description="Helical" evidence="2">
    <location>
        <begin position="480"/>
        <end position="497"/>
    </location>
</feature>
<dbReference type="RefSeq" id="WP_037021690.1">
    <property type="nucleotide sequence ID" value="NZ_CCSF01000001.1"/>
</dbReference>
<evidence type="ECO:0000313" key="3">
    <source>
        <dbReference type="EMBL" id="CDZ92940.1"/>
    </source>
</evidence>